<dbReference type="InterPro" id="IPR036457">
    <property type="entry name" value="PPM-type-like_dom_sf"/>
</dbReference>
<dbReference type="InterPro" id="IPR001932">
    <property type="entry name" value="PPM-type_phosphatase-like_dom"/>
</dbReference>
<accession>A0A915LT21</accession>
<dbReference type="Pfam" id="PF00481">
    <property type="entry name" value="PP2C"/>
    <property type="match status" value="1"/>
</dbReference>
<keyword evidence="3" id="KW-1185">Reference proteome</keyword>
<evidence type="ECO:0000313" key="3">
    <source>
        <dbReference type="Proteomes" id="UP000887561"/>
    </source>
</evidence>
<evidence type="ECO:0000313" key="4">
    <source>
        <dbReference type="WBParaSite" id="scaffold15_cov343.g29"/>
    </source>
</evidence>
<dbReference type="PROSITE" id="PS51746">
    <property type="entry name" value="PPM_2"/>
    <property type="match status" value="1"/>
</dbReference>
<dbReference type="WBParaSite" id="scaffold15_cov343.g29">
    <property type="protein sequence ID" value="scaffold15_cov343.g29"/>
    <property type="gene ID" value="scaffold15_cov343.g29"/>
</dbReference>
<dbReference type="Gene3D" id="3.60.40.10">
    <property type="entry name" value="PPM-type phosphatase domain"/>
    <property type="match status" value="1"/>
</dbReference>
<protein>
    <submittedName>
        <fullName evidence="4">PPM-type phosphatase domain-containing protein</fullName>
    </submittedName>
</protein>
<reference evidence="4" key="1">
    <citation type="submission" date="2022-11" db="UniProtKB">
        <authorList>
            <consortium name="WormBaseParasite"/>
        </authorList>
    </citation>
    <scope>IDENTIFICATION</scope>
</reference>
<sequence length="325" mass="37122">MLERNKLAYKLAQKHLFSDERATSGSRASDRPSFADGDSENSLQSLANELMFYRAPHAPIHFAAKGRLIFVNPEIGISIICIENTKKFYKDSEGRRFVETFENFKGPLLIDYTPPQTPLLFIQRQIERIYSSDVYRANPKSGDANDCVLIWALLEMLVRQQGKVTGPDLARLLCSSDRYTPFSNQSFLRTESQTSIKSSVSVDPQAMERITRYLLGGHIEPMISSKPDLSTYSLSENEVDYMIFLSTDGIWDCLEEEQIFELVRIFVTEHSIKDFYLLADFIAAKAKEADSVDNMTMICVCLESLEEIWDTFAYKMEDRPLSKSC</sequence>
<feature type="region of interest" description="Disordered" evidence="1">
    <location>
        <begin position="21"/>
        <end position="40"/>
    </location>
</feature>
<name>A0A915LT21_MELJA</name>
<proteinExistence type="predicted"/>
<dbReference type="SUPFAM" id="SSF81606">
    <property type="entry name" value="PP2C-like"/>
    <property type="match status" value="1"/>
</dbReference>
<evidence type="ECO:0000259" key="2">
    <source>
        <dbReference type="PROSITE" id="PS51746"/>
    </source>
</evidence>
<dbReference type="AlphaFoldDB" id="A0A915LT21"/>
<feature type="domain" description="PPM-type phosphatase" evidence="2">
    <location>
        <begin position="1"/>
        <end position="302"/>
    </location>
</feature>
<dbReference type="Proteomes" id="UP000887561">
    <property type="component" value="Unplaced"/>
</dbReference>
<organism evidence="3 4">
    <name type="scientific">Meloidogyne javanica</name>
    <name type="common">Root-knot nematode worm</name>
    <dbReference type="NCBI Taxonomy" id="6303"/>
    <lineage>
        <taxon>Eukaryota</taxon>
        <taxon>Metazoa</taxon>
        <taxon>Ecdysozoa</taxon>
        <taxon>Nematoda</taxon>
        <taxon>Chromadorea</taxon>
        <taxon>Rhabditida</taxon>
        <taxon>Tylenchina</taxon>
        <taxon>Tylenchomorpha</taxon>
        <taxon>Tylenchoidea</taxon>
        <taxon>Meloidogynidae</taxon>
        <taxon>Meloidogyninae</taxon>
        <taxon>Meloidogyne</taxon>
        <taxon>Meloidogyne incognita group</taxon>
    </lineage>
</organism>
<evidence type="ECO:0000256" key="1">
    <source>
        <dbReference type="SAM" id="MobiDB-lite"/>
    </source>
</evidence>